<reference evidence="2" key="1">
    <citation type="journal article" date="2019" name="Int. J. Syst. Evol. Microbiol.">
        <title>The Global Catalogue of Microorganisms (GCM) 10K type strain sequencing project: providing services to taxonomists for standard genome sequencing and annotation.</title>
        <authorList>
            <consortium name="The Broad Institute Genomics Platform"/>
            <consortium name="The Broad Institute Genome Sequencing Center for Infectious Disease"/>
            <person name="Wu L."/>
            <person name="Ma J."/>
        </authorList>
    </citation>
    <scope>NUCLEOTIDE SEQUENCE [LARGE SCALE GENOMIC DNA]</scope>
    <source>
        <strain evidence="2">CGMCC 1.15111</strain>
    </source>
</reference>
<evidence type="ECO:0000313" key="2">
    <source>
        <dbReference type="Proteomes" id="UP000658258"/>
    </source>
</evidence>
<gene>
    <name evidence="1" type="ORF">GCM10011340_01760</name>
</gene>
<dbReference type="PANTHER" id="PTHR37947:SF1">
    <property type="entry name" value="BLL2462 PROTEIN"/>
    <property type="match status" value="1"/>
</dbReference>
<name>A0ABQ3I0Q4_9BACT</name>
<proteinExistence type="predicted"/>
<dbReference type="SUPFAM" id="SSF53300">
    <property type="entry name" value="vWA-like"/>
    <property type="match status" value="1"/>
</dbReference>
<protein>
    <recommendedName>
        <fullName evidence="3">VWA domain-containing protein</fullName>
    </recommendedName>
</protein>
<dbReference type="Gene3D" id="2.60.40.10">
    <property type="entry name" value="Immunoglobulins"/>
    <property type="match status" value="1"/>
</dbReference>
<keyword evidence="2" id="KW-1185">Reference proteome</keyword>
<comment type="caution">
    <text evidence="1">The sequence shown here is derived from an EMBL/GenBank/DDBJ whole genome shotgun (WGS) entry which is preliminary data.</text>
</comment>
<dbReference type="InterPro" id="IPR036465">
    <property type="entry name" value="vWFA_dom_sf"/>
</dbReference>
<dbReference type="EMBL" id="BNAG01000001">
    <property type="protein sequence ID" value="GHE51273.1"/>
    <property type="molecule type" value="Genomic_DNA"/>
</dbReference>
<sequence>MILRAAAVALICFFLLGPLLNQVTYLEEKPIVVVAIDDSASIKDAYDSTDFTSIRNQIESLFNILNQSDYDVRLRGLNGYLGGIEELSFSAESTNLHGVLQGIRQDFEQQNLTATVLVSDGIHNYGSSPQFLTLNYPVFSLALGDTIPEQDLSIKRLNYNKIAYQGNRFPLEVDLYNNGYVGEEVFVDVLRNEQVVESKSVTIKGDQEINTVSFLLDAETLGIESYRVSVRPKANESSVSNNSRTAFIEVVDSEQRILIAAAAPHPDIKALRAVIESKEGVEVDVFIEGIAQETPEGPYDLIVLHQLPQITDMPNWLSAWISQTNTFYITGVEDLNTVNALNPVLAYNNFGQSDAVSPNFNPNFELFNINQELLYRAGNYPPVRAPYGNFEIKANASVYLYQKVGSAQTSRPLLTVLNGDDTKSAVFSGAGFWKWRLQENGQFEESKLFDELFGKLIQFLATKDDKRNFRINTTQESYFNTEVIEFNTEVYNQLYEKVYDYSIDLQLTNAAGETEEYNFVNSPTENFKIRGLEPGVYRYTANTSLAGKRETAEGTFSVQALQLEDIDLTANHQLLRNIAKNSGGRFYLLANYEDALRQIDELDARPISRANEKLNPIINNPWWLYLLLALFSLEWFTRKYHGSY</sequence>
<dbReference type="InterPro" id="IPR013783">
    <property type="entry name" value="Ig-like_fold"/>
</dbReference>
<evidence type="ECO:0000313" key="1">
    <source>
        <dbReference type="EMBL" id="GHE51273.1"/>
    </source>
</evidence>
<dbReference type="PANTHER" id="PTHR37947">
    <property type="entry name" value="BLL2462 PROTEIN"/>
    <property type="match status" value="1"/>
</dbReference>
<evidence type="ECO:0008006" key="3">
    <source>
        <dbReference type="Google" id="ProtNLM"/>
    </source>
</evidence>
<organism evidence="1 2">
    <name type="scientific">Roseivirga thermotolerans</name>
    <dbReference type="NCBI Taxonomy" id="1758176"/>
    <lineage>
        <taxon>Bacteria</taxon>
        <taxon>Pseudomonadati</taxon>
        <taxon>Bacteroidota</taxon>
        <taxon>Cytophagia</taxon>
        <taxon>Cytophagales</taxon>
        <taxon>Roseivirgaceae</taxon>
        <taxon>Roseivirga</taxon>
    </lineage>
</organism>
<dbReference type="Proteomes" id="UP000658258">
    <property type="component" value="Unassembled WGS sequence"/>
</dbReference>
<accession>A0ABQ3I0Q4</accession>